<dbReference type="GO" id="GO:0051301">
    <property type="term" value="P:cell division"/>
    <property type="evidence" value="ECO:0007669"/>
    <property type="project" value="UniProtKB-KW"/>
</dbReference>
<comment type="function">
    <text evidence="10">Component of the Dom34-Hbs1 complex, a complex that recognizes stalled ribosomes and triggers the No-Go Decay (NGD) pathway (PubMed:20890290). In the Dom34-Hbs1 complex, dom34 recognizes ribosomes stalled at the 3' end of an mRNA and engages stalled ribosomes by destabilizing mRNA in the mRNA channel. Following ribosome-binding, the Dom34-Hbs1 complex promotes the disassembly of stalled ribosomes, followed by degradation of damaged mRNAs as part of the NGD pathway.</text>
</comment>
<dbReference type="SMART" id="SM01194">
    <property type="entry name" value="eRF1_1"/>
    <property type="match status" value="1"/>
</dbReference>
<evidence type="ECO:0000256" key="4">
    <source>
        <dbReference type="ARBA" id="ARBA00022490"/>
    </source>
</evidence>
<evidence type="ECO:0000256" key="2">
    <source>
        <dbReference type="ARBA" id="ARBA00004496"/>
    </source>
</evidence>
<dbReference type="Pfam" id="PF26356">
    <property type="entry name" value="Pelota_N"/>
    <property type="match status" value="1"/>
</dbReference>
<evidence type="ECO:0000256" key="10">
    <source>
        <dbReference type="RuleBase" id="RU362019"/>
    </source>
</evidence>
<dbReference type="InterPro" id="IPR005140">
    <property type="entry name" value="eRF1_Pelota-like_N"/>
</dbReference>
<comment type="caution">
    <text evidence="12">The sequence shown here is derived from an EMBL/GenBank/DDBJ whole genome shotgun (WGS) entry which is preliminary data.</text>
</comment>
<dbReference type="PANTHER" id="PTHR10853:SF0">
    <property type="entry name" value="PROTEIN PELOTA HOMOLOG"/>
    <property type="match status" value="1"/>
</dbReference>
<dbReference type="FunFam" id="2.30.30.870:FF:000001">
    <property type="entry name" value="Protein pelota homolog"/>
    <property type="match status" value="1"/>
</dbReference>
<evidence type="ECO:0000256" key="5">
    <source>
        <dbReference type="ARBA" id="ARBA00022618"/>
    </source>
</evidence>
<dbReference type="GO" id="GO:0051321">
    <property type="term" value="P:meiotic cell cycle"/>
    <property type="evidence" value="ECO:0007669"/>
    <property type="project" value="UniProtKB-KW"/>
</dbReference>
<dbReference type="SUPFAM" id="SSF55315">
    <property type="entry name" value="L30e-like"/>
    <property type="match status" value="1"/>
</dbReference>
<dbReference type="GeneID" id="80882006"/>
<evidence type="ECO:0000256" key="3">
    <source>
        <dbReference type="ARBA" id="ARBA00009504"/>
    </source>
</evidence>
<dbReference type="Gene3D" id="3.30.420.60">
    <property type="entry name" value="eRF1 domain 2"/>
    <property type="match status" value="1"/>
</dbReference>
<dbReference type="GO" id="GO:0070966">
    <property type="term" value="P:nuclear-transcribed mRNA catabolic process, no-go decay"/>
    <property type="evidence" value="ECO:0007669"/>
    <property type="project" value="InterPro"/>
</dbReference>
<sequence length="418" mass="45340">MKLISKQLDKEGAGSIRLQPEEAADLWHAYNLIHTGDILKASTFRRITKDKDKDSATGFTGTSSSSGSSQRIQLTLAITVQKTDFDPSAGALHASGPVVEESPHVRLGAYHTLDLALHRAFTLSKLPNAPWDSVALQTVTSACDPASRAEVGAVVLQPGFANVCLVTEHMTLLRQRVEIAIPRKRAADSAAGHDKAVTRFYAAVAAAMSRHFDYGNLKAVIIASPGFTGEQLLQYLLDTAAKDVDSGSATAGTNKMLIKSKNKFLLVHCASGHIHALNEVLRAPEVLARLADTKFARESATLETFFSVLNEGEEMGGVKAWYGPKQVAAAVDRGAVKTLLISDRLFRSDDVKKRKYYVALVEQVRSQGGEALVFSSLHESGKQLDQFTGIAAILNFAIPELDEMSDDDERDEIQIDEH</sequence>
<reference evidence="12" key="1">
    <citation type="submission" date="2023-03" db="EMBL/GenBank/DDBJ databases">
        <title>Near-Complete genome sequence of Lipomyces tetrasporous NRRL Y-64009, an oleaginous yeast capable of growing on lignocellulosic hydrolysates.</title>
        <authorList>
            <consortium name="Lawrence Berkeley National Laboratory"/>
            <person name="Jagtap S.S."/>
            <person name="Liu J.-J."/>
            <person name="Walukiewicz H.E."/>
            <person name="Pangilinan J."/>
            <person name="Lipzen A."/>
            <person name="Ahrendt S."/>
            <person name="Koriabine M."/>
            <person name="Cobaugh K."/>
            <person name="Salamov A."/>
            <person name="Yoshinaga Y."/>
            <person name="Ng V."/>
            <person name="Daum C."/>
            <person name="Grigoriev I.V."/>
            <person name="Slininger P.J."/>
            <person name="Dien B.S."/>
            <person name="Jin Y.-S."/>
            <person name="Rao C.V."/>
        </authorList>
    </citation>
    <scope>NUCLEOTIDE SEQUENCE</scope>
    <source>
        <strain evidence="12">NRRL Y-64009</strain>
    </source>
</reference>
<evidence type="ECO:0000313" key="13">
    <source>
        <dbReference type="Proteomes" id="UP001217417"/>
    </source>
</evidence>
<dbReference type="GO" id="GO:0070651">
    <property type="term" value="P:nonfunctional rRNA decay"/>
    <property type="evidence" value="ECO:0007669"/>
    <property type="project" value="TreeGrafter"/>
</dbReference>
<dbReference type="AlphaFoldDB" id="A0AAD7QXN3"/>
<dbReference type="Pfam" id="PF03465">
    <property type="entry name" value="eRF1_3"/>
    <property type="match status" value="1"/>
</dbReference>
<keyword evidence="9" id="KW-0131">Cell cycle</keyword>
<dbReference type="Pfam" id="PF03464">
    <property type="entry name" value="eRF1_2"/>
    <property type="match status" value="1"/>
</dbReference>
<dbReference type="GO" id="GO:0071025">
    <property type="term" value="P:RNA surveillance"/>
    <property type="evidence" value="ECO:0007669"/>
    <property type="project" value="InterPro"/>
</dbReference>
<dbReference type="PANTHER" id="PTHR10853">
    <property type="entry name" value="PELOTA"/>
    <property type="match status" value="1"/>
</dbReference>
<keyword evidence="5" id="KW-0132">Cell division</keyword>
<dbReference type="GO" id="GO:0032790">
    <property type="term" value="P:ribosome disassembly"/>
    <property type="evidence" value="ECO:0007669"/>
    <property type="project" value="TreeGrafter"/>
</dbReference>
<dbReference type="SUPFAM" id="SSF159065">
    <property type="entry name" value="Dom34/Pelota N-terminal domain-like"/>
    <property type="match status" value="1"/>
</dbReference>
<name>A0AAD7QXN3_9ASCO</name>
<dbReference type="InterPro" id="IPR004405">
    <property type="entry name" value="TF_pelota"/>
</dbReference>
<dbReference type="EMBL" id="JARPMG010000002">
    <property type="protein sequence ID" value="KAJ8103201.1"/>
    <property type="molecule type" value="Genomic_DNA"/>
</dbReference>
<dbReference type="InterPro" id="IPR029064">
    <property type="entry name" value="Ribosomal_eL30-like_sf"/>
</dbReference>
<keyword evidence="13" id="KW-1185">Reference proteome</keyword>
<dbReference type="GO" id="GO:0046872">
    <property type="term" value="F:metal ion binding"/>
    <property type="evidence" value="ECO:0007669"/>
    <property type="project" value="UniProtKB-KW"/>
</dbReference>
<evidence type="ECO:0000313" key="12">
    <source>
        <dbReference type="EMBL" id="KAJ8103201.1"/>
    </source>
</evidence>
<dbReference type="FunFam" id="3.30.1330.30:FF:000008">
    <property type="entry name" value="Protein pelota homolog"/>
    <property type="match status" value="1"/>
</dbReference>
<organism evidence="12 13">
    <name type="scientific">Lipomyces tetrasporus</name>
    <dbReference type="NCBI Taxonomy" id="54092"/>
    <lineage>
        <taxon>Eukaryota</taxon>
        <taxon>Fungi</taxon>
        <taxon>Dikarya</taxon>
        <taxon>Ascomycota</taxon>
        <taxon>Saccharomycotina</taxon>
        <taxon>Lipomycetes</taxon>
        <taxon>Lipomycetales</taxon>
        <taxon>Lipomycetaceae</taxon>
        <taxon>Lipomyces</taxon>
    </lineage>
</organism>
<dbReference type="InterPro" id="IPR005142">
    <property type="entry name" value="eRF1_3"/>
</dbReference>
<evidence type="ECO:0000256" key="6">
    <source>
        <dbReference type="ARBA" id="ARBA00022723"/>
    </source>
</evidence>
<keyword evidence="8" id="KW-0469">Meiosis</keyword>
<dbReference type="FunFam" id="3.30.420.60:FF:000004">
    <property type="entry name" value="Protein DOM34 homolog"/>
    <property type="match status" value="1"/>
</dbReference>
<dbReference type="RefSeq" id="XP_056046651.1">
    <property type="nucleotide sequence ID" value="XM_056186840.1"/>
</dbReference>
<keyword evidence="7" id="KW-0498">Mitosis</keyword>
<keyword evidence="4 10" id="KW-0963">Cytoplasm</keyword>
<proteinExistence type="inferred from homology"/>
<dbReference type="InterPro" id="IPR005141">
    <property type="entry name" value="eRF1_2"/>
</dbReference>
<gene>
    <name evidence="12" type="ORF">POJ06DRAFT_246867</name>
</gene>
<comment type="subcellular location">
    <subcellularLocation>
        <location evidence="2 10">Cytoplasm</location>
    </subcellularLocation>
</comment>
<comment type="cofactor">
    <cofactor evidence="1 10">
        <name>a divalent metal cation</name>
        <dbReference type="ChEBI" id="CHEBI:60240"/>
    </cofactor>
</comment>
<dbReference type="Gene3D" id="2.30.30.870">
    <property type="entry name" value="Pelota, domain A"/>
    <property type="match status" value="1"/>
</dbReference>
<feature type="domain" description="eRF1/Pelota-like N-terminal" evidence="11">
    <location>
        <begin position="1"/>
        <end position="144"/>
    </location>
</feature>
<dbReference type="GO" id="GO:0070481">
    <property type="term" value="P:nuclear-transcribed mRNA catabolic process, non-stop decay"/>
    <property type="evidence" value="ECO:0007669"/>
    <property type="project" value="InterPro"/>
</dbReference>
<dbReference type="GO" id="GO:0005737">
    <property type="term" value="C:cytoplasm"/>
    <property type="evidence" value="ECO:0007669"/>
    <property type="project" value="UniProtKB-SubCell"/>
</dbReference>
<dbReference type="NCBIfam" id="TIGR00111">
    <property type="entry name" value="pelota"/>
    <property type="match status" value="1"/>
</dbReference>
<evidence type="ECO:0000256" key="8">
    <source>
        <dbReference type="ARBA" id="ARBA00023254"/>
    </source>
</evidence>
<keyword evidence="6 10" id="KW-0479">Metal-binding</keyword>
<dbReference type="GO" id="GO:0006412">
    <property type="term" value="P:translation"/>
    <property type="evidence" value="ECO:0007669"/>
    <property type="project" value="UniProtKB-ARBA"/>
</dbReference>
<dbReference type="SUPFAM" id="SSF53137">
    <property type="entry name" value="Translational machinery components"/>
    <property type="match status" value="1"/>
</dbReference>
<evidence type="ECO:0000259" key="11">
    <source>
        <dbReference type="SMART" id="SM01194"/>
    </source>
</evidence>
<dbReference type="InterPro" id="IPR038069">
    <property type="entry name" value="Pelota/DOM34_N"/>
</dbReference>
<comment type="similarity">
    <text evidence="3 10">Belongs to the eukaryotic release factor 1 family. Pelota subfamily.</text>
</comment>
<evidence type="ECO:0000256" key="9">
    <source>
        <dbReference type="ARBA" id="ARBA00023306"/>
    </source>
</evidence>
<dbReference type="GO" id="GO:1990533">
    <property type="term" value="C:Dom34-Hbs1 complex"/>
    <property type="evidence" value="ECO:0007669"/>
    <property type="project" value="UniProtKB-ARBA"/>
</dbReference>
<protein>
    <recommendedName>
        <fullName evidence="10">Protein DOM34 homolog</fullName>
    </recommendedName>
</protein>
<accession>A0AAD7QXN3</accession>
<evidence type="ECO:0000256" key="7">
    <source>
        <dbReference type="ARBA" id="ARBA00022776"/>
    </source>
</evidence>
<dbReference type="InterPro" id="IPR058547">
    <property type="entry name" value="Pelota_N"/>
</dbReference>
<evidence type="ECO:0000256" key="1">
    <source>
        <dbReference type="ARBA" id="ARBA00001968"/>
    </source>
</evidence>
<dbReference type="Gene3D" id="3.30.1330.30">
    <property type="match status" value="1"/>
</dbReference>
<dbReference type="Proteomes" id="UP001217417">
    <property type="component" value="Unassembled WGS sequence"/>
</dbReference>
<dbReference type="InterPro" id="IPR042226">
    <property type="entry name" value="eFR1_2_sf"/>
</dbReference>